<dbReference type="EMBL" id="HBUF01414618">
    <property type="protein sequence ID" value="CAG6739676.1"/>
    <property type="molecule type" value="Transcribed_RNA"/>
</dbReference>
<keyword evidence="1" id="KW-1133">Transmembrane helix</keyword>
<organism evidence="2">
    <name type="scientific">Cacopsylla melanoneura</name>
    <dbReference type="NCBI Taxonomy" id="428564"/>
    <lineage>
        <taxon>Eukaryota</taxon>
        <taxon>Metazoa</taxon>
        <taxon>Ecdysozoa</taxon>
        <taxon>Arthropoda</taxon>
        <taxon>Hexapoda</taxon>
        <taxon>Insecta</taxon>
        <taxon>Pterygota</taxon>
        <taxon>Neoptera</taxon>
        <taxon>Paraneoptera</taxon>
        <taxon>Hemiptera</taxon>
        <taxon>Sternorrhyncha</taxon>
        <taxon>Psylloidea</taxon>
        <taxon>Psyllidae</taxon>
        <taxon>Psyllinae</taxon>
        <taxon>Cacopsylla</taxon>
    </lineage>
</organism>
<dbReference type="EMBL" id="HBUF01085187">
    <property type="protein sequence ID" value="CAG6634129.1"/>
    <property type="molecule type" value="Transcribed_RNA"/>
</dbReference>
<keyword evidence="1" id="KW-0472">Membrane</keyword>
<dbReference type="AlphaFoldDB" id="A0A8D9E3Y1"/>
<keyword evidence="1" id="KW-0812">Transmembrane</keyword>
<accession>A0A8D9E3Y1</accession>
<reference evidence="2" key="1">
    <citation type="submission" date="2021-05" db="EMBL/GenBank/DDBJ databases">
        <authorList>
            <person name="Alioto T."/>
            <person name="Alioto T."/>
            <person name="Gomez Garrido J."/>
        </authorList>
    </citation>
    <scope>NUCLEOTIDE SEQUENCE</scope>
</reference>
<evidence type="ECO:0000313" key="2">
    <source>
        <dbReference type="EMBL" id="CAG6739676.1"/>
    </source>
</evidence>
<sequence length="128" mass="14492">MLLGFGIPSMLLSIGFVWVFPAVSILFIQSFLFLSELFLSLLCLVYTYSLFLCSSSSSKCFSLCPSNCLRSVCLFFFFSWYSFICFYFSNCLYSPSFSSFSSRNCLSLCSSNCVSSVSFSSWSIFFCL</sequence>
<name>A0A8D9E3Y1_9HEMI</name>
<feature type="transmembrane region" description="Helical" evidence="1">
    <location>
        <begin position="68"/>
        <end position="89"/>
    </location>
</feature>
<feature type="transmembrane region" description="Helical" evidence="1">
    <location>
        <begin position="38"/>
        <end position="56"/>
    </location>
</feature>
<protein>
    <submittedName>
        <fullName evidence="2">Uncharacterized protein</fullName>
    </submittedName>
</protein>
<feature type="transmembrane region" description="Helical" evidence="1">
    <location>
        <begin position="12"/>
        <end position="32"/>
    </location>
</feature>
<evidence type="ECO:0000256" key="1">
    <source>
        <dbReference type="SAM" id="Phobius"/>
    </source>
</evidence>
<proteinExistence type="predicted"/>